<dbReference type="PANTHER" id="PTHR46020">
    <property type="entry name" value="OSJNBB0059K02.9 PROTEIN"/>
    <property type="match status" value="1"/>
</dbReference>
<dbReference type="PANTHER" id="PTHR46020:SF26">
    <property type="entry name" value="GDSL ESTERASE_LIPASE"/>
    <property type="match status" value="1"/>
</dbReference>
<dbReference type="Gramene" id="Aco027005.1.mrna1">
    <property type="protein sequence ID" value="Aco027005.1.mrna1"/>
    <property type="gene ID" value="Aco027005.1.path1"/>
</dbReference>
<evidence type="ECO:0000313" key="5">
    <source>
        <dbReference type="Proteomes" id="UP000515123"/>
    </source>
</evidence>
<dbReference type="InterPro" id="IPR035669">
    <property type="entry name" value="SGNH_plant_lipase-like"/>
</dbReference>
<dbReference type="InterPro" id="IPR001087">
    <property type="entry name" value="GDSL"/>
</dbReference>
<gene>
    <name evidence="6" type="primary">LOC109709505</name>
</gene>
<evidence type="ECO:0000313" key="6">
    <source>
        <dbReference type="RefSeq" id="XP_020087361.1"/>
    </source>
</evidence>
<comment type="similarity">
    <text evidence="1">Belongs to the 'GDSL' lipolytic enzyme family.</text>
</comment>
<dbReference type="Proteomes" id="UP000515123">
    <property type="component" value="Linkage group 1"/>
</dbReference>
<reference evidence="5" key="1">
    <citation type="journal article" date="2015" name="Nat. Genet.">
        <title>The pineapple genome and the evolution of CAM photosynthesis.</title>
        <authorList>
            <person name="Ming R."/>
            <person name="VanBuren R."/>
            <person name="Wai C.M."/>
            <person name="Tang H."/>
            <person name="Schatz M.C."/>
            <person name="Bowers J.E."/>
            <person name="Lyons E."/>
            <person name="Wang M.L."/>
            <person name="Chen J."/>
            <person name="Biggers E."/>
            <person name="Zhang J."/>
            <person name="Huang L."/>
            <person name="Zhang L."/>
            <person name="Miao W."/>
            <person name="Zhang J."/>
            <person name="Ye Z."/>
            <person name="Miao C."/>
            <person name="Lin Z."/>
            <person name="Wang H."/>
            <person name="Zhou H."/>
            <person name="Yim W.C."/>
            <person name="Priest H.D."/>
            <person name="Zheng C."/>
            <person name="Woodhouse M."/>
            <person name="Edger P.P."/>
            <person name="Guyot R."/>
            <person name="Guo H.B."/>
            <person name="Guo H."/>
            <person name="Zheng G."/>
            <person name="Singh R."/>
            <person name="Sharma A."/>
            <person name="Min X."/>
            <person name="Zheng Y."/>
            <person name="Lee H."/>
            <person name="Gurtowski J."/>
            <person name="Sedlazeck F.J."/>
            <person name="Harkess A."/>
            <person name="McKain M.R."/>
            <person name="Liao Z."/>
            <person name="Fang J."/>
            <person name="Liu J."/>
            <person name="Zhang X."/>
            <person name="Zhang Q."/>
            <person name="Hu W."/>
            <person name="Qin Y."/>
            <person name="Wang K."/>
            <person name="Chen L.Y."/>
            <person name="Shirley N."/>
            <person name="Lin Y.R."/>
            <person name="Liu L.Y."/>
            <person name="Hernandez A.G."/>
            <person name="Wright C.L."/>
            <person name="Bulone V."/>
            <person name="Tuskan G.A."/>
            <person name="Heath K."/>
            <person name="Zee F."/>
            <person name="Moore P.H."/>
            <person name="Sunkar R."/>
            <person name="Leebens-Mack J.H."/>
            <person name="Mockler T."/>
            <person name="Bennetzen J.L."/>
            <person name="Freeling M."/>
            <person name="Sankoff D."/>
            <person name="Paterson A.H."/>
            <person name="Zhu X."/>
            <person name="Yang X."/>
            <person name="Smith J.A."/>
            <person name="Cushman J.C."/>
            <person name="Paull R.E."/>
            <person name="Yu Q."/>
        </authorList>
    </citation>
    <scope>NUCLEOTIDE SEQUENCE [LARGE SCALE GENOMIC DNA]</scope>
    <source>
        <strain evidence="5">cv. F153</strain>
    </source>
</reference>
<dbReference type="CDD" id="cd01837">
    <property type="entry name" value="SGNH_plant_lipase_like"/>
    <property type="match status" value="1"/>
</dbReference>
<evidence type="ECO:0000256" key="3">
    <source>
        <dbReference type="ARBA" id="ARBA00023098"/>
    </source>
</evidence>
<dbReference type="GO" id="GO:0016788">
    <property type="term" value="F:hydrolase activity, acting on ester bonds"/>
    <property type="evidence" value="ECO:0007669"/>
    <property type="project" value="InterPro"/>
</dbReference>
<protein>
    <submittedName>
        <fullName evidence="6">GDSL esterase/lipase At5g03610-like</fullName>
    </submittedName>
</protein>
<keyword evidence="4" id="KW-0732">Signal</keyword>
<dbReference type="AlphaFoldDB" id="A0A6P5EUB5"/>
<keyword evidence="3" id="KW-0443">Lipid metabolism</keyword>
<dbReference type="SUPFAM" id="SSF52266">
    <property type="entry name" value="SGNH hydrolase"/>
    <property type="match status" value="1"/>
</dbReference>
<keyword evidence="5" id="KW-1185">Reference proteome</keyword>
<dbReference type="GO" id="GO:0006629">
    <property type="term" value="P:lipid metabolic process"/>
    <property type="evidence" value="ECO:0007669"/>
    <property type="project" value="UniProtKB-KW"/>
</dbReference>
<feature type="chain" id="PRO_5028340104" evidence="4">
    <location>
        <begin position="28"/>
        <end position="358"/>
    </location>
</feature>
<sequence length="358" mass="40835">MASRNYFMPFWFTISLVFLLLGLKVSGCNHAEGYKQFNGTRYQPKQLFVFGDSYADTGNLGNLGREFTRSWYYPYGITFPRRPSGRFSDGRLLTDFLAAFLGIRSPIPYKYRRVGHKLLPYGMNFAVGGAGVFDTGNFQRNISEQIDLFEEQIKEGVFDKCELKKSAVALLTISGNDYSYIAERENSTNAATNYIPKIIKQIKRDMKRLRKLGLRKVMVTNMHPLGCTPLFARGLNYTDCLIKANLGSRNHNQALRAMINKLDPANQSFLTLNLNEPFQDIVYQVKGAKKFKSPNRPCCESFRTDGYCGQIDEKGSNQFTLCSNPEEYFYWDDAHPTQAGWAAVFESLKDPIRLFLSL</sequence>
<dbReference type="Gene3D" id="3.40.50.1110">
    <property type="entry name" value="SGNH hydrolase"/>
    <property type="match status" value="1"/>
</dbReference>
<accession>A0A6P5EUB5</accession>
<reference evidence="6" key="2">
    <citation type="submission" date="2025-08" db="UniProtKB">
        <authorList>
            <consortium name="RefSeq"/>
        </authorList>
    </citation>
    <scope>IDENTIFICATION</scope>
    <source>
        <tissue evidence="6">Leaf</tissue>
    </source>
</reference>
<name>A0A6P5EUB5_ANACO</name>
<dbReference type="InterPro" id="IPR036514">
    <property type="entry name" value="SGNH_hydro_sf"/>
</dbReference>
<dbReference type="RefSeq" id="XP_020087361.1">
    <property type="nucleotide sequence ID" value="XM_020231772.1"/>
</dbReference>
<keyword evidence="2" id="KW-0378">Hydrolase</keyword>
<organism evidence="5 6">
    <name type="scientific">Ananas comosus</name>
    <name type="common">Pineapple</name>
    <name type="synonym">Ananas ananas</name>
    <dbReference type="NCBI Taxonomy" id="4615"/>
    <lineage>
        <taxon>Eukaryota</taxon>
        <taxon>Viridiplantae</taxon>
        <taxon>Streptophyta</taxon>
        <taxon>Embryophyta</taxon>
        <taxon>Tracheophyta</taxon>
        <taxon>Spermatophyta</taxon>
        <taxon>Magnoliopsida</taxon>
        <taxon>Liliopsida</taxon>
        <taxon>Poales</taxon>
        <taxon>Bromeliaceae</taxon>
        <taxon>Bromelioideae</taxon>
        <taxon>Ananas</taxon>
    </lineage>
</organism>
<feature type="signal peptide" evidence="4">
    <location>
        <begin position="1"/>
        <end position="27"/>
    </location>
</feature>
<evidence type="ECO:0000256" key="2">
    <source>
        <dbReference type="ARBA" id="ARBA00022801"/>
    </source>
</evidence>
<dbReference type="Pfam" id="PF00657">
    <property type="entry name" value="Lipase_GDSL"/>
    <property type="match status" value="1"/>
</dbReference>
<evidence type="ECO:0000256" key="4">
    <source>
        <dbReference type="SAM" id="SignalP"/>
    </source>
</evidence>
<proteinExistence type="inferred from homology"/>
<evidence type="ECO:0000256" key="1">
    <source>
        <dbReference type="ARBA" id="ARBA00008668"/>
    </source>
</evidence>
<dbReference type="OrthoDB" id="583516at2759"/>
<dbReference type="GeneID" id="109709505"/>